<dbReference type="PRINTS" id="PR00682">
    <property type="entry name" value="IPNSYNTHASE"/>
</dbReference>
<evidence type="ECO:0000256" key="12">
    <source>
        <dbReference type="RuleBase" id="RU003682"/>
    </source>
</evidence>
<evidence type="ECO:0000256" key="11">
    <source>
        <dbReference type="ARBA" id="ARBA00049359"/>
    </source>
</evidence>
<evidence type="ECO:0000256" key="9">
    <source>
        <dbReference type="ARBA" id="ARBA00031282"/>
    </source>
</evidence>
<dbReference type="EMBL" id="QOVF01000003">
    <property type="protein sequence ID" value="KAA0694127.1"/>
    <property type="molecule type" value="Genomic_DNA"/>
</dbReference>
<dbReference type="GO" id="GO:0102276">
    <property type="term" value="F:2-oxoglutarate oxygenase/decarboxylase (ethylene-forming) activity"/>
    <property type="evidence" value="ECO:0007669"/>
    <property type="project" value="UniProtKB-EC"/>
</dbReference>
<dbReference type="Pfam" id="PF03171">
    <property type="entry name" value="2OG-FeII_Oxy"/>
    <property type="match status" value="1"/>
</dbReference>
<reference evidence="14 15" key="1">
    <citation type="submission" date="2018-07" db="EMBL/GenBank/DDBJ databases">
        <title>Pseudomonas laoshanensis sp. nov., isolated from soil.</title>
        <authorList>
            <person name="Sun J."/>
            <person name="Yu L."/>
            <person name="Wang M."/>
            <person name="Zhang C."/>
        </authorList>
    </citation>
    <scope>NUCLEOTIDE SEQUENCE [LARGE SCALE GENOMIC DNA]</scope>
    <source>
        <strain evidence="14 15">Y22</strain>
    </source>
</reference>
<dbReference type="SUPFAM" id="SSF51197">
    <property type="entry name" value="Clavaminate synthase-like"/>
    <property type="match status" value="1"/>
</dbReference>
<evidence type="ECO:0000256" key="10">
    <source>
        <dbReference type="ARBA" id="ARBA00047725"/>
    </source>
</evidence>
<name>A0A7V7GV51_9GAMM</name>
<comment type="catalytic activity">
    <reaction evidence="11">
        <text>L-arginine + 2-oxoglutarate + O2 = guanidine + L-glutamate 5-semialdehyde + succinate + CO2</text>
        <dbReference type="Rhea" id="RHEA:31535"/>
        <dbReference type="ChEBI" id="CHEBI:15379"/>
        <dbReference type="ChEBI" id="CHEBI:16526"/>
        <dbReference type="ChEBI" id="CHEBI:16810"/>
        <dbReference type="ChEBI" id="CHEBI:30031"/>
        <dbReference type="ChEBI" id="CHEBI:30087"/>
        <dbReference type="ChEBI" id="CHEBI:32682"/>
        <dbReference type="ChEBI" id="CHEBI:58066"/>
        <dbReference type="EC" id="1.14.20.7"/>
    </reaction>
</comment>
<dbReference type="EC" id="1.14.20.7" evidence="4"/>
<feature type="domain" description="Fe2OG dioxygenase" evidence="13">
    <location>
        <begin position="172"/>
        <end position="273"/>
    </location>
</feature>
<dbReference type="GO" id="GO:0046872">
    <property type="term" value="F:metal ion binding"/>
    <property type="evidence" value="ECO:0007669"/>
    <property type="project" value="UniProtKB-KW"/>
</dbReference>
<evidence type="ECO:0000256" key="6">
    <source>
        <dbReference type="ARBA" id="ARBA00019045"/>
    </source>
</evidence>
<dbReference type="PROSITE" id="PS51471">
    <property type="entry name" value="FE2OG_OXY"/>
    <property type="match status" value="1"/>
</dbReference>
<dbReference type="UniPathway" id="UPA00385"/>
<dbReference type="AlphaFoldDB" id="A0A7V7GV51"/>
<dbReference type="InterPro" id="IPR005123">
    <property type="entry name" value="Oxoglu/Fe-dep_dioxygenase_dom"/>
</dbReference>
<dbReference type="InterPro" id="IPR026992">
    <property type="entry name" value="DIOX_N"/>
</dbReference>
<evidence type="ECO:0000256" key="1">
    <source>
        <dbReference type="ARBA" id="ARBA00001954"/>
    </source>
</evidence>
<dbReference type="PROSITE" id="PS51257">
    <property type="entry name" value="PROKAR_LIPOPROTEIN"/>
    <property type="match status" value="1"/>
</dbReference>
<dbReference type="InterPro" id="IPR044861">
    <property type="entry name" value="IPNS-like_FE2OG_OXY"/>
</dbReference>
<dbReference type="RefSeq" id="WP_149332968.1">
    <property type="nucleotide sequence ID" value="NZ_QOVF01000003.1"/>
</dbReference>
<dbReference type="InterPro" id="IPR027443">
    <property type="entry name" value="IPNS-like_sf"/>
</dbReference>
<keyword evidence="12" id="KW-0560">Oxidoreductase</keyword>
<keyword evidence="12" id="KW-0479">Metal-binding</keyword>
<organism evidence="14 15">
    <name type="scientific">Halopseudomonas laoshanensis</name>
    <dbReference type="NCBI Taxonomy" id="2268758"/>
    <lineage>
        <taxon>Bacteria</taxon>
        <taxon>Pseudomonadati</taxon>
        <taxon>Pseudomonadota</taxon>
        <taxon>Gammaproteobacteria</taxon>
        <taxon>Pseudomonadales</taxon>
        <taxon>Pseudomonadaceae</taxon>
        <taxon>Halopseudomonas</taxon>
    </lineage>
</organism>
<comment type="pathway">
    <text evidence="2">Alkene biosynthesis; ethylene biosynthesis via 2-oxoglutarate.</text>
</comment>
<comment type="subunit">
    <text evidence="3">Monomer.</text>
</comment>
<evidence type="ECO:0000256" key="2">
    <source>
        <dbReference type="ARBA" id="ARBA00004767"/>
    </source>
</evidence>
<evidence type="ECO:0000313" key="15">
    <source>
        <dbReference type="Proteomes" id="UP000463138"/>
    </source>
</evidence>
<evidence type="ECO:0000256" key="4">
    <source>
        <dbReference type="ARBA" id="ARBA00012293"/>
    </source>
</evidence>
<dbReference type="InterPro" id="IPR050231">
    <property type="entry name" value="Iron_ascorbate_oxido_reductase"/>
</dbReference>
<keyword evidence="15" id="KW-1185">Reference proteome</keyword>
<evidence type="ECO:0000313" key="14">
    <source>
        <dbReference type="EMBL" id="KAA0694127.1"/>
    </source>
</evidence>
<comment type="cofactor">
    <cofactor evidence="1">
        <name>Fe(2+)</name>
        <dbReference type="ChEBI" id="CHEBI:29033"/>
    </cofactor>
</comment>
<comment type="similarity">
    <text evidence="12">Belongs to the iron/ascorbate-dependent oxidoreductase family.</text>
</comment>
<proteinExistence type="inferred from homology"/>
<keyword evidence="7" id="KW-0266">Ethylene biosynthesis</keyword>
<dbReference type="Proteomes" id="UP000463138">
    <property type="component" value="Unassembled WGS sequence"/>
</dbReference>
<comment type="caution">
    <text evidence="14">The sequence shown here is derived from an EMBL/GenBank/DDBJ whole genome shotgun (WGS) entry which is preliminary data.</text>
</comment>
<dbReference type="PANTHER" id="PTHR47990">
    <property type="entry name" value="2-OXOGLUTARATE (2OG) AND FE(II)-DEPENDENT OXYGENASE SUPERFAMILY PROTEIN-RELATED"/>
    <property type="match status" value="1"/>
</dbReference>
<dbReference type="GO" id="GO:0009693">
    <property type="term" value="P:ethylene biosynthetic process"/>
    <property type="evidence" value="ECO:0007669"/>
    <property type="project" value="UniProtKB-UniPathway"/>
</dbReference>
<comment type="catalytic activity">
    <reaction evidence="10">
        <text>2-oxoglutarate + O2 + 2 H(+) = ethene + 3 CO2 + H2O</text>
        <dbReference type="Rhea" id="RHEA:31523"/>
        <dbReference type="ChEBI" id="CHEBI:15377"/>
        <dbReference type="ChEBI" id="CHEBI:15378"/>
        <dbReference type="ChEBI" id="CHEBI:15379"/>
        <dbReference type="ChEBI" id="CHEBI:16526"/>
        <dbReference type="ChEBI" id="CHEBI:16810"/>
        <dbReference type="ChEBI" id="CHEBI:18153"/>
        <dbReference type="EC" id="1.13.12.19"/>
    </reaction>
</comment>
<evidence type="ECO:0000256" key="7">
    <source>
        <dbReference type="ARBA" id="ARBA00022666"/>
    </source>
</evidence>
<keyword evidence="12" id="KW-0408">Iron</keyword>
<protein>
    <recommendedName>
        <fullName evidence="6">2-oxoglutarate-dependent ethylene/succinate-forming enzyme</fullName>
        <ecNumber evidence="5">1.13.12.19</ecNumber>
        <ecNumber evidence="4">1.14.20.7</ecNumber>
    </recommendedName>
    <alternativeName>
        <fullName evidence="8">2-oxoglutarate dioxygenase (ethylene-forming)</fullName>
    </alternativeName>
    <alternativeName>
        <fullName evidence="9">2-oxoglutarate/L-arginine monooxygenase/decarboxylase (succinate-forming)</fullName>
    </alternativeName>
</protein>
<dbReference type="Gene3D" id="2.60.120.330">
    <property type="entry name" value="B-lactam Antibiotic, Isopenicillin N Synthase, Chain"/>
    <property type="match status" value="1"/>
</dbReference>
<sequence length="316" mass="35463">MKTLPIISVAGLRSQNPEERALVAHQLGVACREVGFFYVIDHGIDPELIKHSFNNAKRFFALPLADKQRLSIKLSPHNRGYVAMADEKLNPASGADMKEAFNIGTDFAADHPDVLAGKPFRGVNFWPEVPRWREEMLAYLDACLDLGRLIHRGFSIDLGLAEDYFDAHLSMPIATLRMLRYPASAGHSQREDGGAGAHTDYGNVTLLATDQVAGLQVANRQGQWIEAPHVPGAFVCNIGDCLMRWSNDTYVSTPHRVRPPEQERYSMAFFLEVNPESIVDPRDILPDQQPKYAPISCSDYLAYRLNATYEHRTREQ</sequence>
<gene>
    <name evidence="14" type="ORF">DT594_12525</name>
</gene>
<evidence type="ECO:0000256" key="3">
    <source>
        <dbReference type="ARBA" id="ARBA00011245"/>
    </source>
</evidence>
<dbReference type="EC" id="1.13.12.19" evidence="5"/>
<evidence type="ECO:0000256" key="8">
    <source>
        <dbReference type="ARBA" id="ARBA00031011"/>
    </source>
</evidence>
<dbReference type="Pfam" id="PF14226">
    <property type="entry name" value="DIOX_N"/>
    <property type="match status" value="1"/>
</dbReference>
<accession>A0A7V7GV51</accession>
<evidence type="ECO:0000256" key="5">
    <source>
        <dbReference type="ARBA" id="ARBA00012531"/>
    </source>
</evidence>
<dbReference type="OrthoDB" id="21825at2"/>
<evidence type="ECO:0000259" key="13">
    <source>
        <dbReference type="PROSITE" id="PS51471"/>
    </source>
</evidence>